<keyword evidence="13" id="KW-1185">Reference proteome</keyword>
<dbReference type="FunFam" id="1.10.286.20:FF:000001">
    <property type="entry name" value="Elongation factor Ts"/>
    <property type="match status" value="1"/>
</dbReference>
<dbReference type="GO" id="GO:0005737">
    <property type="term" value="C:cytoplasm"/>
    <property type="evidence" value="ECO:0007669"/>
    <property type="project" value="UniProtKB-SubCell"/>
</dbReference>
<dbReference type="InterPro" id="IPR036402">
    <property type="entry name" value="EF-Ts_dimer_sf"/>
</dbReference>
<dbReference type="InterPro" id="IPR014039">
    <property type="entry name" value="Transl_elong_EFTs/EF1B_dimer"/>
</dbReference>
<dbReference type="PROSITE" id="PS01126">
    <property type="entry name" value="EF_TS_1"/>
    <property type="match status" value="1"/>
</dbReference>
<evidence type="ECO:0000313" key="13">
    <source>
        <dbReference type="Proteomes" id="UP000193309"/>
    </source>
</evidence>
<dbReference type="PANTHER" id="PTHR11741">
    <property type="entry name" value="ELONGATION FACTOR TS"/>
    <property type="match status" value="1"/>
</dbReference>
<dbReference type="SUPFAM" id="SSF54713">
    <property type="entry name" value="Elongation factor Ts (EF-Ts), dimerisation domain"/>
    <property type="match status" value="1"/>
</dbReference>
<feature type="domain" description="Translation elongation factor EFTs/EF1B dimerisation" evidence="10">
    <location>
        <begin position="68"/>
        <end position="274"/>
    </location>
</feature>
<dbReference type="InterPro" id="IPR018101">
    <property type="entry name" value="Transl_elong_Ts_CS"/>
</dbReference>
<dbReference type="Gene3D" id="1.10.8.10">
    <property type="entry name" value="DNA helicase RuvA subunit, C-terminal domain"/>
    <property type="match status" value="1"/>
</dbReference>
<evidence type="ECO:0000313" key="14">
    <source>
        <dbReference type="Proteomes" id="UP000568696"/>
    </source>
</evidence>
<dbReference type="HAMAP" id="MF_00050">
    <property type="entry name" value="EF_Ts"/>
    <property type="match status" value="1"/>
</dbReference>
<evidence type="ECO:0000256" key="6">
    <source>
        <dbReference type="ARBA" id="ARBA00025453"/>
    </source>
</evidence>
<dbReference type="STRING" id="1610489.SAMN06295981_0526"/>
<organism evidence="12 13">
    <name type="scientific">Corynebacterium pollutisoli</name>
    <dbReference type="NCBI Taxonomy" id="1610489"/>
    <lineage>
        <taxon>Bacteria</taxon>
        <taxon>Bacillati</taxon>
        <taxon>Actinomycetota</taxon>
        <taxon>Actinomycetes</taxon>
        <taxon>Mycobacteriales</taxon>
        <taxon>Corynebacteriaceae</taxon>
        <taxon>Corynebacterium</taxon>
    </lineage>
</organism>
<keyword evidence="4 7" id="KW-0251">Elongation factor</keyword>
<dbReference type="OrthoDB" id="9808348at2"/>
<dbReference type="AlphaFoldDB" id="A0A1X7I9K4"/>
<reference evidence="12" key="2">
    <citation type="submission" date="2017-04" db="EMBL/GenBank/DDBJ databases">
        <authorList>
            <person name="Afonso C.L."/>
            <person name="Miller P.J."/>
            <person name="Scott M.A."/>
            <person name="Spackman E."/>
            <person name="Goraichik I."/>
            <person name="Dimitrov K.M."/>
            <person name="Suarez D.L."/>
            <person name="Swayne D.E."/>
        </authorList>
    </citation>
    <scope>NUCLEOTIDE SEQUENCE [LARGE SCALE GENOMIC DNA]</scope>
    <source>
        <strain evidence="12">VDS</strain>
    </source>
</reference>
<evidence type="ECO:0000256" key="3">
    <source>
        <dbReference type="ARBA" id="ARBA00022490"/>
    </source>
</evidence>
<dbReference type="Pfam" id="PF00889">
    <property type="entry name" value="EF_TS"/>
    <property type="match status" value="1"/>
</dbReference>
<gene>
    <name evidence="7" type="primary">tsf</name>
    <name evidence="11" type="ORF">GX356_07520</name>
    <name evidence="12" type="ORF">SAMN06295981_0526</name>
</gene>
<protein>
    <recommendedName>
        <fullName evidence="2 7">Elongation factor Ts</fullName>
        <shortName evidence="7">EF-Ts</shortName>
    </recommendedName>
</protein>
<dbReference type="InterPro" id="IPR009060">
    <property type="entry name" value="UBA-like_sf"/>
</dbReference>
<keyword evidence="3 7" id="KW-0963">Cytoplasm</keyword>
<evidence type="ECO:0000313" key="11">
    <source>
        <dbReference type="EMBL" id="NLP39547.1"/>
    </source>
</evidence>
<dbReference type="EMBL" id="JAAYSN010000201">
    <property type="protein sequence ID" value="NLP39547.1"/>
    <property type="molecule type" value="Genomic_DNA"/>
</dbReference>
<evidence type="ECO:0000256" key="5">
    <source>
        <dbReference type="ARBA" id="ARBA00022917"/>
    </source>
</evidence>
<dbReference type="Gene3D" id="3.30.479.20">
    <property type="entry name" value="Elongation factor Ts, dimerisation domain"/>
    <property type="match status" value="2"/>
</dbReference>
<evidence type="ECO:0000256" key="2">
    <source>
        <dbReference type="ARBA" id="ARBA00016956"/>
    </source>
</evidence>
<evidence type="ECO:0000259" key="10">
    <source>
        <dbReference type="Pfam" id="PF00889"/>
    </source>
</evidence>
<dbReference type="PROSITE" id="PS01127">
    <property type="entry name" value="EF_TS_2"/>
    <property type="match status" value="1"/>
</dbReference>
<sequence>MANYTAADVKKLRELTGSGMLDCKKALEESAGDFDKAVEILRIKGAKDVGKRAERSASEGLIAVSGNTMVEVNSETDFVAKNAEFKELAAKIAEAAAAAKANTPEELAAADVDGKPAGDVLQEMSAKIGEKLELRRAATVEGDNVAVYLHQRASDLPPAVGVLVAYTGEGAEAEAAAKAAAMQVAALKAGYLTREDVPAEVVEKERSIAEQITREEGKPEKAIPKIVEGRLNGFYKDVVLLEQASVADSKKTVKQLMDDAGVTLTGFKRFEVGQA</sequence>
<comment type="subcellular location">
    <subcellularLocation>
        <location evidence="7 9">Cytoplasm</location>
    </subcellularLocation>
</comment>
<reference evidence="13" key="1">
    <citation type="submission" date="2017-04" db="EMBL/GenBank/DDBJ databases">
        <authorList>
            <person name="Varghese N."/>
            <person name="Submissions S."/>
        </authorList>
    </citation>
    <scope>NUCLEOTIDE SEQUENCE [LARGE SCALE GENOMIC DNA]</scope>
    <source>
        <strain evidence="13">VDS</strain>
    </source>
</reference>
<dbReference type="Proteomes" id="UP000193309">
    <property type="component" value="Unassembled WGS sequence"/>
</dbReference>
<dbReference type="EMBL" id="FXAR01000001">
    <property type="protein sequence ID" value="SMG10699.1"/>
    <property type="molecule type" value="Genomic_DNA"/>
</dbReference>
<evidence type="ECO:0000256" key="9">
    <source>
        <dbReference type="RuleBase" id="RU000643"/>
    </source>
</evidence>
<dbReference type="Gene3D" id="1.10.286.20">
    <property type="match status" value="1"/>
</dbReference>
<evidence type="ECO:0000313" key="12">
    <source>
        <dbReference type="EMBL" id="SMG10699.1"/>
    </source>
</evidence>
<reference evidence="11 14" key="3">
    <citation type="journal article" date="2020" name="Biotechnol. Biofuels">
        <title>New insights from the biogas microbiome by comprehensive genome-resolved metagenomics of nearly 1600 species originating from multiple anaerobic digesters.</title>
        <authorList>
            <person name="Campanaro S."/>
            <person name="Treu L."/>
            <person name="Rodriguez-R L.M."/>
            <person name="Kovalovszki A."/>
            <person name="Ziels R.M."/>
            <person name="Maus I."/>
            <person name="Zhu X."/>
            <person name="Kougias P.G."/>
            <person name="Basile A."/>
            <person name="Luo G."/>
            <person name="Schluter A."/>
            <person name="Konstantinidis K.T."/>
            <person name="Angelidaki I."/>
        </authorList>
    </citation>
    <scope>NUCLEOTIDE SEQUENCE [LARGE SCALE GENOMIC DNA]</scope>
    <source>
        <strain evidence="11">AS23ysBPME_344</strain>
    </source>
</reference>
<comment type="function">
    <text evidence="6 7 8">Associates with the EF-Tu.GDP complex and induces the exchange of GDP to GTP. It remains bound to the aminoacyl-tRNA.EF-Tu.GTP complex up to the GTP hydrolysis stage on the ribosome.</text>
</comment>
<name>A0A1X7I9K4_9CORY</name>
<comment type="similarity">
    <text evidence="1 7 8">Belongs to the EF-Ts family.</text>
</comment>
<evidence type="ECO:0000256" key="4">
    <source>
        <dbReference type="ARBA" id="ARBA00022768"/>
    </source>
</evidence>
<dbReference type="Proteomes" id="UP000568696">
    <property type="component" value="Unassembled WGS sequence"/>
</dbReference>
<evidence type="ECO:0000256" key="7">
    <source>
        <dbReference type="HAMAP-Rule" id="MF_00050"/>
    </source>
</evidence>
<dbReference type="CDD" id="cd14275">
    <property type="entry name" value="UBA_EF-Ts"/>
    <property type="match status" value="1"/>
</dbReference>
<proteinExistence type="inferred from homology"/>
<dbReference type="SUPFAM" id="SSF46934">
    <property type="entry name" value="UBA-like"/>
    <property type="match status" value="1"/>
</dbReference>
<dbReference type="NCBIfam" id="TIGR00116">
    <property type="entry name" value="tsf"/>
    <property type="match status" value="1"/>
</dbReference>
<dbReference type="GO" id="GO:0003746">
    <property type="term" value="F:translation elongation factor activity"/>
    <property type="evidence" value="ECO:0007669"/>
    <property type="project" value="UniProtKB-UniRule"/>
</dbReference>
<keyword evidence="5 7" id="KW-0648">Protein biosynthesis</keyword>
<evidence type="ECO:0000256" key="8">
    <source>
        <dbReference type="RuleBase" id="RU000642"/>
    </source>
</evidence>
<feature type="region of interest" description="Involved in Mg(2+) ion dislocation from EF-Tu" evidence="7">
    <location>
        <begin position="76"/>
        <end position="79"/>
    </location>
</feature>
<dbReference type="FunFam" id="1.10.8.10:FF:000001">
    <property type="entry name" value="Elongation factor Ts"/>
    <property type="match status" value="1"/>
</dbReference>
<dbReference type="InterPro" id="IPR001816">
    <property type="entry name" value="Transl_elong_EFTs/EF1B"/>
</dbReference>
<dbReference type="PANTHER" id="PTHR11741:SF0">
    <property type="entry name" value="ELONGATION FACTOR TS, MITOCHONDRIAL"/>
    <property type="match status" value="1"/>
</dbReference>
<evidence type="ECO:0000256" key="1">
    <source>
        <dbReference type="ARBA" id="ARBA00005532"/>
    </source>
</evidence>
<accession>A0A1X7I9K4</accession>
<dbReference type="RefSeq" id="WP_085548667.1">
    <property type="nucleotide sequence ID" value="NZ_FXAR01000001.1"/>
</dbReference>